<keyword evidence="5" id="KW-1185">Reference proteome</keyword>
<dbReference type="InterPro" id="IPR038765">
    <property type="entry name" value="Papain-like_cys_pep_sf"/>
</dbReference>
<evidence type="ECO:0000259" key="2">
    <source>
        <dbReference type="PROSITE" id="PS50235"/>
    </source>
</evidence>
<feature type="domain" description="USP" evidence="2">
    <location>
        <begin position="528"/>
        <end position="1181"/>
    </location>
</feature>
<keyword evidence="4" id="KW-0378">Hydrolase</keyword>
<evidence type="ECO:0000256" key="1">
    <source>
        <dbReference type="SAM" id="MobiDB-lite"/>
    </source>
</evidence>
<dbReference type="PROSITE" id="PS00972">
    <property type="entry name" value="USP_1"/>
    <property type="match status" value="1"/>
</dbReference>
<dbReference type="Pfam" id="PF00443">
    <property type="entry name" value="UCH"/>
    <property type="match status" value="1"/>
</dbReference>
<protein>
    <submittedName>
        <fullName evidence="4">Ubiquitin hydrolase</fullName>
    </submittedName>
</protein>
<dbReference type="Gene3D" id="3.90.70.10">
    <property type="entry name" value="Cysteine proteinases"/>
    <property type="match status" value="2"/>
</dbReference>
<dbReference type="CDD" id="cd02257">
    <property type="entry name" value="Peptidase_C19"/>
    <property type="match status" value="1"/>
</dbReference>
<sequence length="1198" mass="134804">MGERDLNTDVKPLSGEVPTQVKSDGLVTDAFTPSDAEKVHAQNGIQDFWFSSKMPVVNSTYESSPAVETFSSPLVPITPVEVYVREVLREMADLLEDGDLVGSIFKARDELVPFKDGVAVFEVPWFATMRDHALRAMKAARARVQQSFEEQFSLSDGDADIDVGLARRLFVPQLGETTGKVLHRYYSKLYFYRRRFPHEMHVIFDQLNERVTQTLLATQAECSQQASASSLVELEGILLHDFELWISFILPYFKYALSSGMPMQLLWQETAVICKEEVAFQVYTTATRVNLQSKGNHIGRGALFSVKWMQKLLQWLCSSKKEDAPPPGPFDTFQLVELSSDHPVKHVVREENSELDIIPEELFELLWRLFGGGPKYLVEGKFKMLRDVKARLKPRRVTLAFVFGEAPSPSVFLERVLHRAEVSEVMRRAMHKLQKTPSSQWGRMDLAEWHAALCIDDGVNICVTHARGAPLEPPQSFSNLSAMSVGEVLEQVQPALSTGTDRKAPALQFKLCLRQRIDNIRLEECGVCGLPNIGNTCYMNSALQCLFNMRAVRHAILSIPLSECGNPLVTREMVCLLRNMWSGVRRVADTLSLKTAFGREVSRFDSYEQQDAMEFIETLLDCMHEETKKITGKCHREVRDSDASIPAPRLSKILWQDFLNNNKSFISELFFFQTSTRLECLTCGAATKIFEKNLSLAATVVTPPKKRMTEVVVLLPMGKRVRVQLLVQCDWNGAVYPADIARELTELLRTEDVVATAARVQAAVLLTATAHDENNISGNMNCDVAGNANDGTEDGVGESRSVLDGHRVIIHGDEGKPLLKKNMIFAAVVPKAVEPEQTCGEAAEKEAPEKDGSDVRKKRDEGQEEVYMWYFIKAIQASFSALHEPFYVERISADVFSTYSRLASHILEQGQELSRRCLKEQRPAGADLSASTPDLLTGELKDVDDGRHFHLLYQAHTYDAKLPITPDGTNLYWGRFGATNPSLSHSGESRVWLEYDDSRLALRDGFRCMIHPSACTARYSSLRGSSVDCNEASNRVTLEECLEATYSPDKLEGDNAIECRKCKGRQDSKMERRPFLLPKCLLISLKRFRVHMEEASKNNTRVKFSKVLDMTPYLDPESPVRDATYTLRGVVTHRGDINYGHYSATALNDSCGKWVLYDDWRTLIVGEAPIKDAFVLFYERVKTEADTAEHATGKTSRL</sequence>
<dbReference type="PROSITE" id="PS00973">
    <property type="entry name" value="USP_2"/>
    <property type="match status" value="1"/>
</dbReference>
<proteinExistence type="predicted"/>
<comment type="caution">
    <text evidence="4">The sequence shown here is derived from an EMBL/GenBank/DDBJ whole genome shotgun (WGS) entry which is preliminary data.</text>
</comment>
<dbReference type="PROSITE" id="PS50235">
    <property type="entry name" value="USP_3"/>
    <property type="match status" value="1"/>
</dbReference>
<dbReference type="SUPFAM" id="SSF143791">
    <property type="entry name" value="DUSP-like"/>
    <property type="match status" value="1"/>
</dbReference>
<dbReference type="PANTHER" id="PTHR21646:SF23">
    <property type="entry name" value="UBIQUITIN CARBOXYL-TERMINAL HYDROLASE USP2"/>
    <property type="match status" value="1"/>
</dbReference>
<evidence type="ECO:0000313" key="5">
    <source>
        <dbReference type="Proteomes" id="UP000031737"/>
    </source>
</evidence>
<dbReference type="PANTHER" id="PTHR21646">
    <property type="entry name" value="UBIQUITIN CARBOXYL-TERMINAL HYDROLASE"/>
    <property type="match status" value="1"/>
</dbReference>
<gene>
    <name evidence="4" type="ORF">TRSC58_02040</name>
</gene>
<organism evidence="4 5">
    <name type="scientific">Trypanosoma rangeli SC58</name>
    <dbReference type="NCBI Taxonomy" id="429131"/>
    <lineage>
        <taxon>Eukaryota</taxon>
        <taxon>Discoba</taxon>
        <taxon>Euglenozoa</taxon>
        <taxon>Kinetoplastea</taxon>
        <taxon>Metakinetoplastina</taxon>
        <taxon>Trypanosomatida</taxon>
        <taxon>Trypanosomatidae</taxon>
        <taxon>Trypanosoma</taxon>
        <taxon>Herpetosoma</taxon>
    </lineage>
</organism>
<dbReference type="InterPro" id="IPR018200">
    <property type="entry name" value="USP_CS"/>
</dbReference>
<feature type="compositionally biased region" description="Basic and acidic residues" evidence="1">
    <location>
        <begin position="842"/>
        <end position="859"/>
    </location>
</feature>
<name>A0A061J7B2_TRYRA</name>
<dbReference type="EMBL" id="AUPL01002040">
    <property type="protein sequence ID" value="ESL10230.1"/>
    <property type="molecule type" value="Genomic_DNA"/>
</dbReference>
<dbReference type="AlphaFoldDB" id="A0A061J7B2"/>
<dbReference type="InterPro" id="IPR035927">
    <property type="entry name" value="DUSP-like_sf"/>
</dbReference>
<dbReference type="InterPro" id="IPR006615">
    <property type="entry name" value="Pept_C19_DUSP"/>
</dbReference>
<dbReference type="SUPFAM" id="SSF54001">
    <property type="entry name" value="Cysteine proteinases"/>
    <property type="match status" value="1"/>
</dbReference>
<dbReference type="GO" id="GO:0016579">
    <property type="term" value="P:protein deubiquitination"/>
    <property type="evidence" value="ECO:0007669"/>
    <property type="project" value="InterPro"/>
</dbReference>
<dbReference type="InterPro" id="IPR050185">
    <property type="entry name" value="Ub_carboxyl-term_hydrolase"/>
</dbReference>
<dbReference type="InterPro" id="IPR028889">
    <property type="entry name" value="USP"/>
</dbReference>
<dbReference type="InterPro" id="IPR001394">
    <property type="entry name" value="Peptidase_C19_UCH"/>
</dbReference>
<dbReference type="Gene3D" id="3.30.2230.10">
    <property type="entry name" value="DUSP-like"/>
    <property type="match status" value="1"/>
</dbReference>
<evidence type="ECO:0000313" key="4">
    <source>
        <dbReference type="EMBL" id="ESL10230.1"/>
    </source>
</evidence>
<dbReference type="Proteomes" id="UP000031737">
    <property type="component" value="Unassembled WGS sequence"/>
</dbReference>
<dbReference type="PROSITE" id="PS51283">
    <property type="entry name" value="DUSP"/>
    <property type="match status" value="1"/>
</dbReference>
<dbReference type="OrthoDB" id="265776at2759"/>
<dbReference type="GO" id="GO:0004843">
    <property type="term" value="F:cysteine-type deubiquitinase activity"/>
    <property type="evidence" value="ECO:0007669"/>
    <property type="project" value="InterPro"/>
</dbReference>
<evidence type="ECO:0000259" key="3">
    <source>
        <dbReference type="PROSITE" id="PS51283"/>
    </source>
</evidence>
<dbReference type="VEuPathDB" id="TriTrypDB:TRSC58_02040"/>
<accession>A0A061J7B2</accession>
<feature type="domain" description="DUSP" evidence="3">
    <location>
        <begin position="271"/>
        <end position="382"/>
    </location>
</feature>
<reference evidence="4 5" key="1">
    <citation type="submission" date="2013-07" db="EMBL/GenBank/DDBJ databases">
        <authorList>
            <person name="Stoco P.H."/>
            <person name="Wagner G."/>
            <person name="Gerber A."/>
            <person name="Zaha A."/>
            <person name="Thompson C."/>
            <person name="Bartholomeu D.C."/>
            <person name="Luckemeyer D.D."/>
            <person name="Bahia D."/>
            <person name="Loreto E."/>
            <person name="Prestes E.B."/>
            <person name="Lima F.M."/>
            <person name="Rodrigues-Luiz G."/>
            <person name="Vallejo G.A."/>
            <person name="Filho J.F."/>
            <person name="Monteiro K.M."/>
            <person name="Tyler K.M."/>
            <person name="de Almeida L.G."/>
            <person name="Ortiz M.F."/>
            <person name="Siervo M.A."/>
            <person name="de Moraes M.H."/>
            <person name="Cunha O.L."/>
            <person name="Mendonca-Neto R."/>
            <person name="Silva R."/>
            <person name="Teixeira S.M."/>
            <person name="Murta S.M."/>
            <person name="Sincero T.C."/>
            <person name="Mendes T.A."/>
            <person name="Urmenyi T.P."/>
            <person name="Silva V.G."/>
            <person name="da Rocha W.D."/>
            <person name="Andersson B."/>
            <person name="Romanha A.J."/>
            <person name="Steindel M."/>
            <person name="de Vasconcelos A.T."/>
            <person name="Grisard E.C."/>
        </authorList>
    </citation>
    <scope>NUCLEOTIDE SEQUENCE [LARGE SCALE GENOMIC DNA]</scope>
    <source>
        <strain evidence="4 5">SC58</strain>
    </source>
</reference>
<feature type="region of interest" description="Disordered" evidence="1">
    <location>
        <begin position="837"/>
        <end position="859"/>
    </location>
</feature>